<dbReference type="EMBL" id="CP097751">
    <property type="protein sequence ID" value="URJ27416.1"/>
    <property type="molecule type" value="Genomic_DNA"/>
</dbReference>
<keyword evidence="2" id="KW-0520">NAD</keyword>
<keyword evidence="2" id="KW-0963">Cytoplasm</keyword>
<dbReference type="SMART" id="SM00830">
    <property type="entry name" value="CM_2"/>
    <property type="match status" value="1"/>
</dbReference>
<dbReference type="NCBIfam" id="TIGR01799">
    <property type="entry name" value="CM_T"/>
    <property type="match status" value="1"/>
</dbReference>
<evidence type="ECO:0000256" key="2">
    <source>
        <dbReference type="PIRNR" id="PIRNR001499"/>
    </source>
</evidence>
<accession>A0AAE9L6L0</accession>
<evidence type="ECO:0000259" key="3">
    <source>
        <dbReference type="PROSITE" id="PS51168"/>
    </source>
</evidence>
<dbReference type="PANTHER" id="PTHR21363:SF0">
    <property type="entry name" value="PREPHENATE DEHYDROGENASE [NADP(+)]"/>
    <property type="match status" value="1"/>
</dbReference>
<dbReference type="InterPro" id="IPR011277">
    <property type="entry name" value="CM_T"/>
</dbReference>
<dbReference type="Proteomes" id="UP001056323">
    <property type="component" value="Chromosome"/>
</dbReference>
<proteinExistence type="predicted"/>
<dbReference type="GO" id="GO:0004106">
    <property type="term" value="F:chorismate mutase activity"/>
    <property type="evidence" value="ECO:0007669"/>
    <property type="project" value="InterPro"/>
</dbReference>
<dbReference type="InterPro" id="IPR002701">
    <property type="entry name" value="CM_II_prokaryot"/>
</dbReference>
<comment type="pathway">
    <text evidence="2">Metabolic intermediate biosynthesis; prephenate biosynthesis; prephenate from chorismate: step 1/1.</text>
</comment>
<dbReference type="Gene3D" id="1.10.3660.10">
    <property type="entry name" value="6-phosphogluconate dehydrogenase C-terminal like domain"/>
    <property type="match status" value="1"/>
</dbReference>
<dbReference type="SUPFAM" id="SSF48600">
    <property type="entry name" value="Chorismate mutase II"/>
    <property type="match status" value="1"/>
</dbReference>
<dbReference type="AlphaFoldDB" id="A0AAE9L6L0"/>
<evidence type="ECO:0000256" key="1">
    <source>
        <dbReference type="ARBA" id="ARBA00023002"/>
    </source>
</evidence>
<dbReference type="PANTHER" id="PTHR21363">
    <property type="entry name" value="PREPHENATE DEHYDROGENASE"/>
    <property type="match status" value="1"/>
</dbReference>
<dbReference type="Pfam" id="PF01817">
    <property type="entry name" value="CM_2"/>
    <property type="match status" value="1"/>
</dbReference>
<dbReference type="InterPro" id="IPR046826">
    <property type="entry name" value="PDH_N"/>
</dbReference>
<evidence type="ECO:0000259" key="4">
    <source>
        <dbReference type="PROSITE" id="PS51176"/>
    </source>
</evidence>
<keyword evidence="2" id="KW-0827">Tyrosine biosynthesis</keyword>
<dbReference type="PROSITE" id="PS51168">
    <property type="entry name" value="CHORISMATE_MUT_2"/>
    <property type="match status" value="1"/>
</dbReference>
<dbReference type="InterPro" id="IPR008244">
    <property type="entry name" value="Chor_mut/prephenate_DH_T"/>
</dbReference>
<dbReference type="PROSITE" id="PS51176">
    <property type="entry name" value="PDH_ADH"/>
    <property type="match status" value="1"/>
</dbReference>
<dbReference type="InterPro" id="IPR036263">
    <property type="entry name" value="Chorismate_II_sf"/>
</dbReference>
<evidence type="ECO:0000313" key="5">
    <source>
        <dbReference type="EMBL" id="URJ27416.1"/>
    </source>
</evidence>
<dbReference type="InterPro" id="IPR050812">
    <property type="entry name" value="Preph/Arog_dehydrog"/>
</dbReference>
<dbReference type="Pfam" id="PF02153">
    <property type="entry name" value="PDH_N"/>
    <property type="match status" value="1"/>
</dbReference>
<dbReference type="RefSeq" id="WP_250249898.1">
    <property type="nucleotide sequence ID" value="NZ_CP097751.1"/>
</dbReference>
<dbReference type="InterPro" id="IPR003099">
    <property type="entry name" value="Prephen_DH"/>
</dbReference>
<dbReference type="Gene3D" id="1.20.59.10">
    <property type="entry name" value="Chorismate mutase"/>
    <property type="match status" value="1"/>
</dbReference>
<sequence length="375" mass="43424">MTKELNILRNSIDKIDQNLLKLLSKRLSLVSEVGEIKSRYGLFIYSPDREEMLVACRRREALELGISPDLVEDILRRIISESYYNENEKGFKTLHPNLGPVVIIGGKGRMGQFFFKMLTLSGYKVRILDKNDWAHAKSMLTDAGMVVISVPIHSVTDVVGKLSYLPSNCIIVDLSSVKKISLNAILATHSGPVLGLHPMFNPDHGSMVKQVVIYCEGRYPESYQWLLEQIQLWGARLHVCNTTEHDQYMSIMQGLCHFITFVTGYYFSKENVNLKQMLSISSPTFRLKLITIGRLFAQDPQLYADIIMNSKNNLILIKRYYRRLGRILILLERNKRQEFIDQFKKIQNWFGSYTDLFFEESRKILRHINNYKDNV</sequence>
<dbReference type="Pfam" id="PF20463">
    <property type="entry name" value="PDH_C"/>
    <property type="match status" value="1"/>
</dbReference>
<dbReference type="InterPro" id="IPR008927">
    <property type="entry name" value="6-PGluconate_DH-like_C_sf"/>
</dbReference>
<dbReference type="GO" id="GO:0008977">
    <property type="term" value="F:prephenate dehydrogenase (NAD+) activity"/>
    <property type="evidence" value="ECO:0007669"/>
    <property type="project" value="InterPro"/>
</dbReference>
<dbReference type="InterPro" id="IPR046825">
    <property type="entry name" value="PDH_C"/>
</dbReference>
<keyword evidence="2" id="KW-0028">Amino-acid biosynthesis</keyword>
<evidence type="ECO:0000313" key="6">
    <source>
        <dbReference type="Proteomes" id="UP001056323"/>
    </source>
</evidence>
<gene>
    <name evidence="5" type="primary">tyrA</name>
    <name evidence="5" type="ORF">M9394_02505</name>
</gene>
<dbReference type="Gene3D" id="3.40.50.720">
    <property type="entry name" value="NAD(P)-binding Rossmann-like Domain"/>
    <property type="match status" value="1"/>
</dbReference>
<dbReference type="GO" id="GO:0046417">
    <property type="term" value="P:chorismate metabolic process"/>
    <property type="evidence" value="ECO:0007669"/>
    <property type="project" value="InterPro"/>
</dbReference>
<feature type="domain" description="Chorismate mutase" evidence="3">
    <location>
        <begin position="1"/>
        <end position="90"/>
    </location>
</feature>
<dbReference type="InterPro" id="IPR036291">
    <property type="entry name" value="NAD(P)-bd_dom_sf"/>
</dbReference>
<feature type="domain" description="Prephenate/arogenate dehydrogenase" evidence="4">
    <location>
        <begin position="99"/>
        <end position="361"/>
    </location>
</feature>
<name>A0AAE9L6L0_9ENTR</name>
<dbReference type="PIRSF" id="PIRSF001499">
    <property type="entry name" value="Chor_mut_pdh_Tpr"/>
    <property type="match status" value="1"/>
</dbReference>
<dbReference type="KEGG" id="bhb:M9394_02505"/>
<keyword evidence="2 5" id="KW-0413">Isomerase</keyword>
<dbReference type="SUPFAM" id="SSF51735">
    <property type="entry name" value="NAD(P)-binding Rossmann-fold domains"/>
    <property type="match status" value="1"/>
</dbReference>
<dbReference type="GO" id="GO:0005737">
    <property type="term" value="C:cytoplasm"/>
    <property type="evidence" value="ECO:0007669"/>
    <property type="project" value="UniProtKB-SubCell"/>
</dbReference>
<dbReference type="InterPro" id="IPR036979">
    <property type="entry name" value="CM_dom_sf"/>
</dbReference>
<dbReference type="SUPFAM" id="SSF48179">
    <property type="entry name" value="6-phosphogluconate dehydrogenase C-terminal domain-like"/>
    <property type="match status" value="1"/>
</dbReference>
<dbReference type="NCBIfam" id="NF008400">
    <property type="entry name" value="PRK11199.1"/>
    <property type="match status" value="1"/>
</dbReference>
<keyword evidence="2" id="KW-0057">Aromatic amino acid biosynthesis</keyword>
<dbReference type="GO" id="GO:0070403">
    <property type="term" value="F:NAD+ binding"/>
    <property type="evidence" value="ECO:0007669"/>
    <property type="project" value="InterPro"/>
</dbReference>
<organism evidence="5 6">
    <name type="scientific">Candidatus Blochmanniella camponoti</name>
    <dbReference type="NCBI Taxonomy" id="108080"/>
    <lineage>
        <taxon>Bacteria</taxon>
        <taxon>Pseudomonadati</taxon>
        <taxon>Pseudomonadota</taxon>
        <taxon>Gammaproteobacteria</taxon>
        <taxon>Enterobacterales</taxon>
        <taxon>Enterobacteriaceae</taxon>
        <taxon>ant endosymbionts</taxon>
        <taxon>Candidatus Blochmanniella</taxon>
    </lineage>
</organism>
<comment type="pathway">
    <text evidence="2">Amino-acid biosynthesis; L-tyrosine biosynthesis; (4-hydroxyphenyl)pyruvate from prephenate (NAD(+) route): step 1/1.</text>
</comment>
<dbReference type="GO" id="GO:0004665">
    <property type="term" value="F:prephenate dehydrogenase (NADP+) activity"/>
    <property type="evidence" value="ECO:0007669"/>
    <property type="project" value="InterPro"/>
</dbReference>
<protein>
    <recommendedName>
        <fullName evidence="2">T-protein</fullName>
    </recommendedName>
</protein>
<dbReference type="GO" id="GO:0006571">
    <property type="term" value="P:tyrosine biosynthetic process"/>
    <property type="evidence" value="ECO:0007669"/>
    <property type="project" value="UniProtKB-KW"/>
</dbReference>
<comment type="subcellular location">
    <subcellularLocation>
        <location evidence="2">Cytoplasm</location>
    </subcellularLocation>
</comment>
<keyword evidence="1 2" id="KW-0560">Oxidoreductase</keyword>
<reference evidence="5" key="1">
    <citation type="submission" date="2022-05" db="EMBL/GenBank/DDBJ databases">
        <title>Impact of host demography and evolutionary history on endosymbiont molecular evolution: a test in carpenter ants (Genus Camponotus) and their Blochmannia endosymbionts.</title>
        <authorList>
            <person name="Manthey J.D."/>
            <person name="Giron J.C."/>
            <person name="Hruska J.P."/>
        </authorList>
    </citation>
    <scope>NUCLEOTIDE SEQUENCE</scope>
    <source>
        <strain evidence="5">C-049</strain>
    </source>
</reference>